<dbReference type="PIRSF" id="PIRSF005624">
    <property type="entry name" value="Ni-bind_GTPase"/>
    <property type="match status" value="1"/>
</dbReference>
<dbReference type="InterPro" id="IPR027417">
    <property type="entry name" value="P-loop_NTPase"/>
</dbReference>
<evidence type="ECO:0000256" key="2">
    <source>
        <dbReference type="ARBA" id="ARBA00022596"/>
    </source>
</evidence>
<protein>
    <submittedName>
        <fullName evidence="9">Hydrogenase accessory protein HypB</fullName>
    </submittedName>
</protein>
<dbReference type="GO" id="GO:0008270">
    <property type="term" value="F:zinc ion binding"/>
    <property type="evidence" value="ECO:0007669"/>
    <property type="project" value="TreeGrafter"/>
</dbReference>
<accession>A0A7V2F6Y3</accession>
<keyword evidence="4" id="KW-0547">Nucleotide-binding</keyword>
<dbReference type="InterPro" id="IPR004392">
    <property type="entry name" value="Hyd_mat_HypB"/>
</dbReference>
<dbReference type="PANTHER" id="PTHR30134:SF2">
    <property type="entry name" value="HYDROGENASE MATURATION FACTOR HYPB"/>
    <property type="match status" value="1"/>
</dbReference>
<comment type="caution">
    <text evidence="9">The sequence shown here is derived from an EMBL/GenBank/DDBJ whole genome shotgun (WGS) entry which is preliminary data.</text>
</comment>
<evidence type="ECO:0000256" key="5">
    <source>
        <dbReference type="ARBA" id="ARBA00022801"/>
    </source>
</evidence>
<proteinExistence type="inferred from homology"/>
<evidence type="ECO:0000256" key="6">
    <source>
        <dbReference type="ARBA" id="ARBA00022833"/>
    </source>
</evidence>
<dbReference type="GO" id="GO:0005525">
    <property type="term" value="F:GTP binding"/>
    <property type="evidence" value="ECO:0007669"/>
    <property type="project" value="UniProtKB-KW"/>
</dbReference>
<sequence length="218" mass="23699">MEPTLKIIQVARRVQADNNALAQALREQFDKAGVRVLNLIAAPGAGKTSLIARTLEQLGRRLQIGVLEGDIAGSIDTQKVLQAGARDAVQINTGGTCHLEARMVAEALGQLELEALDLLFIENVGNLICPTHWDLGAHYTVCIVSAAEGHDKPLKYPAIFVRSDAIVLNKIDLAPLCGFDHDQFYLHLRALTQAPVFELSCRTGEGLASWITWLTNVL</sequence>
<keyword evidence="3" id="KW-0479">Metal-binding</keyword>
<keyword evidence="6" id="KW-0862">Zinc</keyword>
<evidence type="ECO:0000256" key="7">
    <source>
        <dbReference type="ARBA" id="ARBA00023134"/>
    </source>
</evidence>
<keyword evidence="7" id="KW-0342">GTP-binding</keyword>
<dbReference type="GO" id="GO:0051604">
    <property type="term" value="P:protein maturation"/>
    <property type="evidence" value="ECO:0007669"/>
    <property type="project" value="InterPro"/>
</dbReference>
<evidence type="ECO:0000256" key="3">
    <source>
        <dbReference type="ARBA" id="ARBA00022723"/>
    </source>
</evidence>
<dbReference type="AlphaFoldDB" id="A0A7V2F6Y3"/>
<dbReference type="PANTHER" id="PTHR30134">
    <property type="entry name" value="HYDROGENASE PROTEIN ASSEMBLY PROTEIN, NICKEL CHAPERONE"/>
    <property type="match status" value="1"/>
</dbReference>
<feature type="domain" description="CobW/HypB/UreG nucleotide-binding" evidence="8">
    <location>
        <begin position="39"/>
        <end position="182"/>
    </location>
</feature>
<gene>
    <name evidence="9" type="primary">hypB</name>
    <name evidence="9" type="ORF">ENO59_08850</name>
</gene>
<dbReference type="GO" id="GO:0016151">
    <property type="term" value="F:nickel cation binding"/>
    <property type="evidence" value="ECO:0007669"/>
    <property type="project" value="InterPro"/>
</dbReference>
<dbReference type="SUPFAM" id="SSF52540">
    <property type="entry name" value="P-loop containing nucleoside triphosphate hydrolases"/>
    <property type="match status" value="1"/>
</dbReference>
<evidence type="ECO:0000256" key="1">
    <source>
        <dbReference type="ARBA" id="ARBA00006211"/>
    </source>
</evidence>
<organism evidence="9">
    <name type="scientific">Rhodothermus marinus</name>
    <name type="common">Rhodothermus obamensis</name>
    <dbReference type="NCBI Taxonomy" id="29549"/>
    <lineage>
        <taxon>Bacteria</taxon>
        <taxon>Pseudomonadati</taxon>
        <taxon>Rhodothermota</taxon>
        <taxon>Rhodothermia</taxon>
        <taxon>Rhodothermales</taxon>
        <taxon>Rhodothermaceae</taxon>
        <taxon>Rhodothermus</taxon>
    </lineage>
</organism>
<keyword evidence="5" id="KW-0378">Hydrolase</keyword>
<dbReference type="NCBIfam" id="TIGR00073">
    <property type="entry name" value="hypB"/>
    <property type="match status" value="1"/>
</dbReference>
<evidence type="ECO:0000259" key="8">
    <source>
        <dbReference type="Pfam" id="PF02492"/>
    </source>
</evidence>
<keyword evidence="2" id="KW-0533">Nickel</keyword>
<dbReference type="GO" id="GO:0003924">
    <property type="term" value="F:GTPase activity"/>
    <property type="evidence" value="ECO:0007669"/>
    <property type="project" value="InterPro"/>
</dbReference>
<name>A0A7V2F6Y3_RHOMR</name>
<evidence type="ECO:0000313" key="9">
    <source>
        <dbReference type="EMBL" id="HER96607.1"/>
    </source>
</evidence>
<dbReference type="EMBL" id="DSGB01000006">
    <property type="protein sequence ID" value="HER96607.1"/>
    <property type="molecule type" value="Genomic_DNA"/>
</dbReference>
<evidence type="ECO:0000256" key="4">
    <source>
        <dbReference type="ARBA" id="ARBA00022741"/>
    </source>
</evidence>
<dbReference type="Gene3D" id="3.40.50.300">
    <property type="entry name" value="P-loop containing nucleotide triphosphate hydrolases"/>
    <property type="match status" value="1"/>
</dbReference>
<comment type="similarity">
    <text evidence="1">Belongs to the SIMIBI class G3E GTPase family. HypB/HupM subfamily.</text>
</comment>
<dbReference type="Pfam" id="PF02492">
    <property type="entry name" value="cobW"/>
    <property type="match status" value="1"/>
</dbReference>
<dbReference type="InterPro" id="IPR003495">
    <property type="entry name" value="CobW/HypB/UreG_nucleotide-bd"/>
</dbReference>
<reference evidence="9" key="1">
    <citation type="journal article" date="2020" name="mSystems">
        <title>Genome- and Community-Level Interaction Insights into Carbon Utilization and Element Cycling Functions of Hydrothermarchaeota in Hydrothermal Sediment.</title>
        <authorList>
            <person name="Zhou Z."/>
            <person name="Liu Y."/>
            <person name="Xu W."/>
            <person name="Pan J."/>
            <person name="Luo Z.H."/>
            <person name="Li M."/>
        </authorList>
    </citation>
    <scope>NUCLEOTIDE SEQUENCE [LARGE SCALE GENOMIC DNA]</scope>
    <source>
        <strain evidence="9">SpSt-143</strain>
    </source>
</reference>